<dbReference type="Proteomes" id="UP001589865">
    <property type="component" value="Unassembled WGS sequence"/>
</dbReference>
<dbReference type="Pfam" id="PF07729">
    <property type="entry name" value="FCD"/>
    <property type="match status" value="1"/>
</dbReference>
<dbReference type="Gene3D" id="1.20.120.530">
    <property type="entry name" value="GntR ligand-binding domain-like"/>
    <property type="match status" value="1"/>
</dbReference>
<dbReference type="Gene3D" id="1.10.10.10">
    <property type="entry name" value="Winged helix-like DNA-binding domain superfamily/Winged helix DNA-binding domain"/>
    <property type="match status" value="1"/>
</dbReference>
<dbReference type="Pfam" id="PF00392">
    <property type="entry name" value="GntR"/>
    <property type="match status" value="1"/>
</dbReference>
<dbReference type="CDD" id="cd07377">
    <property type="entry name" value="WHTH_GntR"/>
    <property type="match status" value="1"/>
</dbReference>
<dbReference type="PRINTS" id="PR00035">
    <property type="entry name" value="HTHGNTR"/>
</dbReference>
<dbReference type="EMBL" id="JBHLUN010000002">
    <property type="protein sequence ID" value="MFC0407209.1"/>
    <property type="molecule type" value="Genomic_DNA"/>
</dbReference>
<reference evidence="5 6" key="1">
    <citation type="submission" date="2024-09" db="EMBL/GenBank/DDBJ databases">
        <authorList>
            <person name="Sun Q."/>
            <person name="Mori K."/>
        </authorList>
    </citation>
    <scope>NUCLEOTIDE SEQUENCE [LARGE SCALE GENOMIC DNA]</scope>
    <source>
        <strain evidence="5 6">TBRC 5777</strain>
    </source>
</reference>
<organism evidence="5 6">
    <name type="scientific">Roseomonas elaeocarpi</name>
    <dbReference type="NCBI Taxonomy" id="907779"/>
    <lineage>
        <taxon>Bacteria</taxon>
        <taxon>Pseudomonadati</taxon>
        <taxon>Pseudomonadota</taxon>
        <taxon>Alphaproteobacteria</taxon>
        <taxon>Acetobacterales</taxon>
        <taxon>Roseomonadaceae</taxon>
        <taxon>Roseomonas</taxon>
    </lineage>
</organism>
<proteinExistence type="predicted"/>
<dbReference type="RefSeq" id="WP_377042902.1">
    <property type="nucleotide sequence ID" value="NZ_JBHLUN010000002.1"/>
</dbReference>
<dbReference type="PROSITE" id="PS50949">
    <property type="entry name" value="HTH_GNTR"/>
    <property type="match status" value="1"/>
</dbReference>
<comment type="caution">
    <text evidence="5">The sequence shown here is derived from an EMBL/GenBank/DDBJ whole genome shotgun (WGS) entry which is preliminary data.</text>
</comment>
<dbReference type="PANTHER" id="PTHR43537">
    <property type="entry name" value="TRANSCRIPTIONAL REGULATOR, GNTR FAMILY"/>
    <property type="match status" value="1"/>
</dbReference>
<dbReference type="InterPro" id="IPR000524">
    <property type="entry name" value="Tscrpt_reg_HTH_GntR"/>
</dbReference>
<dbReference type="InterPro" id="IPR036390">
    <property type="entry name" value="WH_DNA-bd_sf"/>
</dbReference>
<evidence type="ECO:0000256" key="1">
    <source>
        <dbReference type="ARBA" id="ARBA00023015"/>
    </source>
</evidence>
<evidence type="ECO:0000256" key="2">
    <source>
        <dbReference type="ARBA" id="ARBA00023125"/>
    </source>
</evidence>
<evidence type="ECO:0000313" key="6">
    <source>
        <dbReference type="Proteomes" id="UP001589865"/>
    </source>
</evidence>
<dbReference type="SMART" id="SM00345">
    <property type="entry name" value="HTH_GNTR"/>
    <property type="match status" value="1"/>
</dbReference>
<accession>A0ABV6JND1</accession>
<dbReference type="InterPro" id="IPR036388">
    <property type="entry name" value="WH-like_DNA-bd_sf"/>
</dbReference>
<evidence type="ECO:0000313" key="5">
    <source>
        <dbReference type="EMBL" id="MFC0407209.1"/>
    </source>
</evidence>
<dbReference type="SMART" id="SM00895">
    <property type="entry name" value="FCD"/>
    <property type="match status" value="1"/>
</dbReference>
<dbReference type="InterPro" id="IPR008920">
    <property type="entry name" value="TF_FadR/GntR_C"/>
</dbReference>
<sequence length="252" mass="28049">MAMLEGAQTLRTIQGQVAERIGVSIVRGDVAPGEAIPSEMRICEVMGVSRTVVREAIRMLSGKGLIEARPRSGTRVRPPEEWNQFDPDVLRWQFETADLATYLVKLFRLRSAVEPMASAYAATSGTTEDIAQIRAAADAMAAAESNDAWVVADIAFHRAIHIATRNELFWPIAQMFEVVIRRSFDLLAPGDHRPRSIAEHRAVMEAIASRRPDAARQAMEKLIDHAAGDMKRMHGIDPRHDHFTPRHPALDD</sequence>
<keyword evidence="3" id="KW-0804">Transcription</keyword>
<evidence type="ECO:0000259" key="4">
    <source>
        <dbReference type="PROSITE" id="PS50949"/>
    </source>
</evidence>
<gene>
    <name evidence="5" type="ORF">ACFFGY_03050</name>
</gene>
<protein>
    <submittedName>
        <fullName evidence="5">FadR/GntR family transcriptional regulator</fullName>
    </submittedName>
</protein>
<dbReference type="PANTHER" id="PTHR43537:SF44">
    <property type="entry name" value="GNTR FAMILY REGULATORY PROTEIN"/>
    <property type="match status" value="1"/>
</dbReference>
<evidence type="ECO:0000256" key="3">
    <source>
        <dbReference type="ARBA" id="ARBA00023163"/>
    </source>
</evidence>
<keyword evidence="2" id="KW-0238">DNA-binding</keyword>
<feature type="domain" description="HTH gntR-type" evidence="4">
    <location>
        <begin position="11"/>
        <end position="79"/>
    </location>
</feature>
<keyword evidence="1" id="KW-0805">Transcription regulation</keyword>
<name>A0ABV6JND1_9PROT</name>
<keyword evidence="6" id="KW-1185">Reference proteome</keyword>
<dbReference type="SUPFAM" id="SSF48008">
    <property type="entry name" value="GntR ligand-binding domain-like"/>
    <property type="match status" value="1"/>
</dbReference>
<dbReference type="SUPFAM" id="SSF46785">
    <property type="entry name" value="Winged helix' DNA-binding domain"/>
    <property type="match status" value="1"/>
</dbReference>
<dbReference type="InterPro" id="IPR011711">
    <property type="entry name" value="GntR_C"/>
</dbReference>